<gene>
    <name evidence="5" type="ORF">OVS_02250</name>
</gene>
<dbReference type="SUPFAM" id="SSF116734">
    <property type="entry name" value="DNA methylase specificity domain"/>
    <property type="match status" value="1"/>
</dbReference>
<dbReference type="RefSeq" id="WP_024071232.1">
    <property type="nucleotide sequence ID" value="NC_023062.1"/>
</dbReference>
<comment type="similarity">
    <text evidence="1">Belongs to the type-I restriction system S methylase family.</text>
</comment>
<dbReference type="Pfam" id="PF01420">
    <property type="entry name" value="Methylase_S"/>
    <property type="match status" value="1"/>
</dbReference>
<accession>A0ABN4BKW1</accession>
<proteinExistence type="inferred from homology"/>
<dbReference type="InterPro" id="IPR000055">
    <property type="entry name" value="Restrct_endonuc_typeI_TRD"/>
</dbReference>
<dbReference type="EMBL" id="CP006935">
    <property type="protein sequence ID" value="AHC39945.1"/>
    <property type="molecule type" value="Genomic_DNA"/>
</dbReference>
<name>A0ABN4BKW1_9MOLU</name>
<evidence type="ECO:0000259" key="4">
    <source>
        <dbReference type="Pfam" id="PF01420"/>
    </source>
</evidence>
<dbReference type="Gene3D" id="3.90.220.20">
    <property type="entry name" value="DNA methylase specificity domains"/>
    <property type="match status" value="2"/>
</dbReference>
<dbReference type="PANTHER" id="PTHR30408:SF12">
    <property type="entry name" value="TYPE I RESTRICTION ENZYME MJAVIII SPECIFICITY SUBUNIT"/>
    <property type="match status" value="1"/>
</dbReference>
<organism evidence="5 6">
    <name type="scientific">Mycoplasma ovis str. Michigan</name>
    <dbReference type="NCBI Taxonomy" id="1415773"/>
    <lineage>
        <taxon>Bacteria</taxon>
        <taxon>Bacillati</taxon>
        <taxon>Mycoplasmatota</taxon>
        <taxon>Mollicutes</taxon>
        <taxon>Mycoplasmataceae</taxon>
        <taxon>Mycoplasma</taxon>
    </lineage>
</organism>
<evidence type="ECO:0000313" key="6">
    <source>
        <dbReference type="Proteomes" id="UP000018745"/>
    </source>
</evidence>
<evidence type="ECO:0000313" key="5">
    <source>
        <dbReference type="EMBL" id="AHC39945.1"/>
    </source>
</evidence>
<protein>
    <recommendedName>
        <fullName evidence="4">Type I restriction modification DNA specificity domain-containing protein</fullName>
    </recommendedName>
</protein>
<evidence type="ECO:0000256" key="3">
    <source>
        <dbReference type="ARBA" id="ARBA00023125"/>
    </source>
</evidence>
<evidence type="ECO:0000256" key="1">
    <source>
        <dbReference type="ARBA" id="ARBA00010923"/>
    </source>
</evidence>
<feature type="domain" description="Type I restriction modification DNA specificity" evidence="4">
    <location>
        <begin position="18"/>
        <end position="108"/>
    </location>
</feature>
<evidence type="ECO:0000256" key="2">
    <source>
        <dbReference type="ARBA" id="ARBA00022747"/>
    </source>
</evidence>
<sequence length="213" mass="25028">MEQTKRLPIGLYKEGCLWVVSSRYRVFEVTNPNLLSEYLKLIFKKELTELWLLYMCFGGIRGELSWKDFVKFPISVTPLEAQKKVVNKYETLERVIQLRKKINKNLERWIQCLFHIIFDNLEEFTNEAFGSLFQISKGGRPPRSSKYLEELYFCQEGGIPFLQVKDISKSKCKFLTFTSEQLTEEDFNKCRGIFLGGGTSFFVITELKKQLKI</sequence>
<dbReference type="Proteomes" id="UP000018745">
    <property type="component" value="Chromosome"/>
</dbReference>
<keyword evidence="2" id="KW-0680">Restriction system</keyword>
<dbReference type="InterPro" id="IPR044946">
    <property type="entry name" value="Restrct_endonuc_typeI_TRD_sf"/>
</dbReference>
<dbReference type="PANTHER" id="PTHR30408">
    <property type="entry name" value="TYPE-1 RESTRICTION ENZYME ECOKI SPECIFICITY PROTEIN"/>
    <property type="match status" value="1"/>
</dbReference>
<keyword evidence="3" id="KW-0238">DNA-binding</keyword>
<reference evidence="5 6" key="1">
    <citation type="journal article" date="2014" name="Genome Announc.">
        <title>Complete Genome Sequence of Mycoplasma ovis Strain Michigan, a Hemoplasma of Sheep with Two Distinct 16S rRNA Genes.</title>
        <authorList>
            <person name="Deshuillers P.L."/>
            <person name="Santos A.P."/>
            <person name="do Nascimento N.C."/>
            <person name="Hampel J.A."/>
            <person name="Bergin I.L."/>
            <person name="Dyson M.C."/>
            <person name="Messick J.B."/>
        </authorList>
    </citation>
    <scope>NUCLEOTIDE SEQUENCE [LARGE SCALE GENOMIC DNA]</scope>
    <source>
        <strain evidence="5 6">Michigan</strain>
    </source>
</reference>
<keyword evidence="6" id="KW-1185">Reference proteome</keyword>
<dbReference type="InterPro" id="IPR052021">
    <property type="entry name" value="Type-I_RS_S_subunit"/>
</dbReference>